<comment type="caution">
    <text evidence="2">The sequence shown here is derived from an EMBL/GenBank/DDBJ whole genome shotgun (WGS) entry which is preliminary data.</text>
</comment>
<sequence>MTAPEAHCRGNESKLLSSTDVLSIQNKLKPQCITAATMMKAARTFVNTITCLTIGKKKKLIHDFDIRCVMTVHNKKCRSRRHYATLGEVQQSLLEDVYAIAPAAKELTPPWNYEPKLDEKAPCVGAIREFKDDGLQSCAELGFVQGAKIQAVDDETRKYIIQNVMGGEATVMKLTDTGNKFTPKPFKILVSKMVDEYKVLMETEHVTIEADGASVLDEHADIANEEMKALVKLALTNATYAYNAKVSIEYVLSSRPTVSKVSATTDCPKHGMILIPLTPLVSIGPKAPNNCIVVSILGNRSGTHCYISPKTDFNHGDETKLVVPFWIVPEGDEPNLEFSKMKVQLNGTVSHGKSTEAGALLSVEIPYLTNPKPIKKGTVLCRPPFPKVDPTPKRASVGSGGGAPKRAKA</sequence>
<organism evidence="2 3">
    <name type="scientific">Prorocentrum cordatum</name>
    <dbReference type="NCBI Taxonomy" id="2364126"/>
    <lineage>
        <taxon>Eukaryota</taxon>
        <taxon>Sar</taxon>
        <taxon>Alveolata</taxon>
        <taxon>Dinophyceae</taxon>
        <taxon>Prorocentrales</taxon>
        <taxon>Prorocentraceae</taxon>
        <taxon>Prorocentrum</taxon>
    </lineage>
</organism>
<feature type="region of interest" description="Disordered" evidence="1">
    <location>
        <begin position="384"/>
        <end position="409"/>
    </location>
</feature>
<dbReference type="EMBL" id="CAUYUJ010001447">
    <property type="protein sequence ID" value="CAK0795983.1"/>
    <property type="molecule type" value="Genomic_DNA"/>
</dbReference>
<gene>
    <name evidence="2" type="ORF">PCOR1329_LOCUS5479</name>
</gene>
<reference evidence="2" key="1">
    <citation type="submission" date="2023-10" db="EMBL/GenBank/DDBJ databases">
        <authorList>
            <person name="Chen Y."/>
            <person name="Shah S."/>
            <person name="Dougan E. K."/>
            <person name="Thang M."/>
            <person name="Chan C."/>
        </authorList>
    </citation>
    <scope>NUCLEOTIDE SEQUENCE [LARGE SCALE GENOMIC DNA]</scope>
</reference>
<proteinExistence type="predicted"/>
<dbReference type="Proteomes" id="UP001189429">
    <property type="component" value="Unassembled WGS sequence"/>
</dbReference>
<evidence type="ECO:0000313" key="2">
    <source>
        <dbReference type="EMBL" id="CAK0795983.1"/>
    </source>
</evidence>
<name>A0ABN9PZ05_9DINO</name>
<accession>A0ABN9PZ05</accession>
<keyword evidence="3" id="KW-1185">Reference proteome</keyword>
<evidence type="ECO:0000256" key="1">
    <source>
        <dbReference type="SAM" id="MobiDB-lite"/>
    </source>
</evidence>
<evidence type="ECO:0000313" key="3">
    <source>
        <dbReference type="Proteomes" id="UP001189429"/>
    </source>
</evidence>
<protein>
    <submittedName>
        <fullName evidence="2">Uncharacterized protein</fullName>
    </submittedName>
</protein>